<keyword evidence="4" id="KW-0378">Hydrolase</keyword>
<dbReference type="Gene3D" id="3.20.20.80">
    <property type="entry name" value="Glycosidases"/>
    <property type="match status" value="1"/>
</dbReference>
<dbReference type="EMBL" id="JAHRHJ020000009">
    <property type="protein sequence ID" value="KAH9301548.1"/>
    <property type="molecule type" value="Genomic_DNA"/>
</dbReference>
<dbReference type="EC" id="3.2.1.52" evidence="3"/>
<dbReference type="GO" id="GO:0016020">
    <property type="term" value="C:membrane"/>
    <property type="evidence" value="ECO:0007669"/>
    <property type="project" value="TreeGrafter"/>
</dbReference>
<dbReference type="Proteomes" id="UP000824469">
    <property type="component" value="Unassembled WGS sequence"/>
</dbReference>
<comment type="catalytic activity">
    <reaction evidence="1">
        <text>Hydrolysis of terminal non-reducing N-acetyl-D-hexosamine residues in N-acetyl-beta-D-hexosaminides.</text>
        <dbReference type="EC" id="3.2.1.52"/>
    </reaction>
</comment>
<dbReference type="GO" id="GO:0030203">
    <property type="term" value="P:glycosaminoglycan metabolic process"/>
    <property type="evidence" value="ECO:0007669"/>
    <property type="project" value="TreeGrafter"/>
</dbReference>
<evidence type="ECO:0000256" key="1">
    <source>
        <dbReference type="ARBA" id="ARBA00001231"/>
    </source>
</evidence>
<evidence type="ECO:0000313" key="8">
    <source>
        <dbReference type="Proteomes" id="UP000824469"/>
    </source>
</evidence>
<dbReference type="Pfam" id="PF00728">
    <property type="entry name" value="Glyco_hydro_20"/>
    <property type="match status" value="1"/>
</dbReference>
<organism evidence="7 8">
    <name type="scientific">Taxus chinensis</name>
    <name type="common">Chinese yew</name>
    <name type="synonym">Taxus wallichiana var. chinensis</name>
    <dbReference type="NCBI Taxonomy" id="29808"/>
    <lineage>
        <taxon>Eukaryota</taxon>
        <taxon>Viridiplantae</taxon>
        <taxon>Streptophyta</taxon>
        <taxon>Embryophyta</taxon>
        <taxon>Tracheophyta</taxon>
        <taxon>Spermatophyta</taxon>
        <taxon>Pinopsida</taxon>
        <taxon>Pinidae</taxon>
        <taxon>Conifers II</taxon>
        <taxon>Cupressales</taxon>
        <taxon>Taxaceae</taxon>
        <taxon>Taxus</taxon>
    </lineage>
</organism>
<dbReference type="PANTHER" id="PTHR22600:SF21">
    <property type="entry name" value="BETA-HEXOSAMINIDASE A"/>
    <property type="match status" value="1"/>
</dbReference>
<dbReference type="GO" id="GO:0005975">
    <property type="term" value="P:carbohydrate metabolic process"/>
    <property type="evidence" value="ECO:0007669"/>
    <property type="project" value="InterPro"/>
</dbReference>
<protein>
    <recommendedName>
        <fullName evidence="3">beta-N-acetylhexosaminidase</fullName>
        <ecNumber evidence="3">3.2.1.52</ecNumber>
    </recommendedName>
</protein>
<evidence type="ECO:0000256" key="2">
    <source>
        <dbReference type="ARBA" id="ARBA00006285"/>
    </source>
</evidence>
<sequence>NVLHWHIVDTQSFPLEIPSLPKLWDGAYSPSERYTMKDARDIVGYARMRGINVLAEIDVPGHAGSWGIGYPQLWPSSHCRQPLDVSKEFTFKVIDSILSDFSKVFKFKFVHLGGDEVNTSCWTETRHIRNWLAKNKLNESDAYKYFVLRAQKIALSHGYDPINWEETFNNFGVSLNPKTIVHNWLDSGVAPKVTETGLRCIVSNQDSWYLDHLDTTWEQFYNNEPLINITNPKQQKLLIGGEVCMWGETVDASDIEQTIWPRAAAAAERLWTSFDKIARDPTKVAYRLANFRCLLNQRGVAAAPLVVRGRGTPPNPGSCYMQ</sequence>
<dbReference type="SUPFAM" id="SSF51445">
    <property type="entry name" value="(Trans)glycosidases"/>
    <property type="match status" value="1"/>
</dbReference>
<dbReference type="PRINTS" id="PR00738">
    <property type="entry name" value="GLHYDRLASE20"/>
</dbReference>
<dbReference type="OMA" id="HECRMLG"/>
<evidence type="ECO:0000256" key="5">
    <source>
        <dbReference type="PIRSR" id="PIRSR625705-1"/>
    </source>
</evidence>
<dbReference type="GO" id="GO:0004563">
    <property type="term" value="F:beta-N-acetylhexosaminidase activity"/>
    <property type="evidence" value="ECO:0007669"/>
    <property type="project" value="UniProtKB-EC"/>
</dbReference>
<dbReference type="InterPro" id="IPR025705">
    <property type="entry name" value="Beta_hexosaminidase_sua/sub"/>
</dbReference>
<feature type="domain" description="Glycoside hydrolase family 20 catalytic" evidence="6">
    <location>
        <begin position="1"/>
        <end position="272"/>
    </location>
</feature>
<feature type="active site" description="Proton donor" evidence="5">
    <location>
        <position position="116"/>
    </location>
</feature>
<evidence type="ECO:0000256" key="4">
    <source>
        <dbReference type="ARBA" id="ARBA00022801"/>
    </source>
</evidence>
<evidence type="ECO:0000256" key="3">
    <source>
        <dbReference type="ARBA" id="ARBA00012663"/>
    </source>
</evidence>
<evidence type="ECO:0000259" key="6">
    <source>
        <dbReference type="Pfam" id="PF00728"/>
    </source>
</evidence>
<feature type="non-terminal residue" evidence="7">
    <location>
        <position position="322"/>
    </location>
</feature>
<comment type="caution">
    <text evidence="7">The sequence shown here is derived from an EMBL/GenBank/DDBJ whole genome shotgun (WGS) entry which is preliminary data.</text>
</comment>
<accession>A0AA38CRZ8</accession>
<keyword evidence="8" id="KW-1185">Reference proteome</keyword>
<dbReference type="InterPro" id="IPR015883">
    <property type="entry name" value="Glyco_hydro_20_cat"/>
</dbReference>
<proteinExistence type="inferred from homology"/>
<evidence type="ECO:0000313" key="7">
    <source>
        <dbReference type="EMBL" id="KAH9301548.1"/>
    </source>
</evidence>
<dbReference type="AlphaFoldDB" id="A0AA38CRZ8"/>
<gene>
    <name evidence="7" type="ORF">KI387_013131</name>
</gene>
<comment type="similarity">
    <text evidence="2">Belongs to the glycosyl hydrolase 20 family.</text>
</comment>
<name>A0AA38CRZ8_TAXCH</name>
<dbReference type="PANTHER" id="PTHR22600">
    <property type="entry name" value="BETA-HEXOSAMINIDASE"/>
    <property type="match status" value="1"/>
</dbReference>
<reference evidence="7 8" key="1">
    <citation type="journal article" date="2021" name="Nat. Plants">
        <title>The Taxus genome provides insights into paclitaxel biosynthesis.</title>
        <authorList>
            <person name="Xiong X."/>
            <person name="Gou J."/>
            <person name="Liao Q."/>
            <person name="Li Y."/>
            <person name="Zhou Q."/>
            <person name="Bi G."/>
            <person name="Li C."/>
            <person name="Du R."/>
            <person name="Wang X."/>
            <person name="Sun T."/>
            <person name="Guo L."/>
            <person name="Liang H."/>
            <person name="Lu P."/>
            <person name="Wu Y."/>
            <person name="Zhang Z."/>
            <person name="Ro D.K."/>
            <person name="Shang Y."/>
            <person name="Huang S."/>
            <person name="Yan J."/>
        </authorList>
    </citation>
    <scope>NUCLEOTIDE SEQUENCE [LARGE SCALE GENOMIC DNA]</scope>
    <source>
        <strain evidence="7">Ta-2019</strain>
    </source>
</reference>
<dbReference type="InterPro" id="IPR017853">
    <property type="entry name" value="GH"/>
</dbReference>